<reference evidence="9 10" key="1">
    <citation type="journal article" date="2023" name="Insect Mol. Biol.">
        <title>Genome sequencing provides insights into the evolution of gene families encoding plant cell wall-degrading enzymes in longhorned beetles.</title>
        <authorList>
            <person name="Shin N.R."/>
            <person name="Okamura Y."/>
            <person name="Kirsch R."/>
            <person name="Pauchet Y."/>
        </authorList>
    </citation>
    <scope>NUCLEOTIDE SEQUENCE [LARGE SCALE GENOMIC DNA]</scope>
    <source>
        <strain evidence="9">EAD_L_NR</strain>
    </source>
</reference>
<feature type="transmembrane region" description="Helical" evidence="6">
    <location>
        <begin position="366"/>
        <end position="387"/>
    </location>
</feature>
<dbReference type="PANTHER" id="PTHR48041">
    <property type="entry name" value="ABC TRANSPORTER G FAMILY MEMBER 28"/>
    <property type="match status" value="1"/>
</dbReference>
<dbReference type="Proteomes" id="UP001159042">
    <property type="component" value="Unassembled WGS sequence"/>
</dbReference>
<feature type="domain" description="ABC transporter family G" evidence="8">
    <location>
        <begin position="77"/>
        <end position="142"/>
    </location>
</feature>
<keyword evidence="10" id="KW-1185">Reference proteome</keyword>
<accession>A0AAV8VJD6</accession>
<evidence type="ECO:0008006" key="11">
    <source>
        <dbReference type="Google" id="ProtNLM"/>
    </source>
</evidence>
<comment type="caution">
    <text evidence="9">The sequence shown here is derived from an EMBL/GenBank/DDBJ whole genome shotgun (WGS) entry which is preliminary data.</text>
</comment>
<name>A0AAV8VJD6_9CUCU</name>
<keyword evidence="4 6" id="KW-1133">Transmembrane helix</keyword>
<dbReference type="GO" id="GO:0005886">
    <property type="term" value="C:plasma membrane"/>
    <property type="evidence" value="ECO:0007669"/>
    <property type="project" value="TreeGrafter"/>
</dbReference>
<dbReference type="GO" id="GO:0030659">
    <property type="term" value="C:cytoplasmic vesicle membrane"/>
    <property type="evidence" value="ECO:0007669"/>
    <property type="project" value="TreeGrafter"/>
</dbReference>
<feature type="domain" description="ABC-2 type transporter transmembrane" evidence="7">
    <location>
        <begin position="198"/>
        <end position="408"/>
    </location>
</feature>
<sequence length="471" mass="52840">MALRKCEHSIIGIPGRLKGISGGEMKRLSFAAEVLTNPPLLFCDEPTSGLDSFMALNVVQVLRAMAQTGKTVVCTVHQPSSELYAMFDKLLLMAEGRVAFLGTPEEAHEFFASLGAPCPRNYNPADYFIHLLAVIPGKEESCKQAIAMICDSFERSDLGVKMVVDSATMTADSECSESDIWINGRKRNSRYKASWFAQFKALLWRSWLSILKEPLLIKVRLLQTIMIALVLVAIYYGQELNQEGVMNINGVLFMFLTNMTFQNIFAVTHVFCSELPVFLREHGNGMYRTDVYFLTKTMAEMPIFIFIPILFTCVCYYLIGLNPEWNRFLTSCGIVTLIANISISFGYLVSCLSGSISMAMSIGPPLIIPFMLFGGFFLNINSIPVYLEWLSYLSWFKYGNEALLVNQWRNVTGIYCPVNSTVCPPNGHVVLETLSFSEENLPLDIISLFSLLVIFRLAAFLALLWRSSKQA</sequence>
<evidence type="ECO:0000256" key="2">
    <source>
        <dbReference type="ARBA" id="ARBA00022448"/>
    </source>
</evidence>
<keyword evidence="2" id="KW-0813">Transport</keyword>
<keyword evidence="5 6" id="KW-0472">Membrane</keyword>
<gene>
    <name evidence="9" type="ORF">NQ315_011403</name>
</gene>
<evidence type="ECO:0000256" key="1">
    <source>
        <dbReference type="ARBA" id="ARBA00004141"/>
    </source>
</evidence>
<dbReference type="Pfam" id="PF01061">
    <property type="entry name" value="ABC2_membrane"/>
    <property type="match status" value="1"/>
</dbReference>
<comment type="subcellular location">
    <subcellularLocation>
        <location evidence="1">Membrane</location>
        <topology evidence="1">Multi-pass membrane protein</topology>
    </subcellularLocation>
</comment>
<evidence type="ECO:0000256" key="6">
    <source>
        <dbReference type="SAM" id="Phobius"/>
    </source>
</evidence>
<dbReference type="InterPro" id="IPR027417">
    <property type="entry name" value="P-loop_NTPase"/>
</dbReference>
<evidence type="ECO:0000313" key="10">
    <source>
        <dbReference type="Proteomes" id="UP001159042"/>
    </source>
</evidence>
<evidence type="ECO:0000259" key="7">
    <source>
        <dbReference type="Pfam" id="PF01061"/>
    </source>
</evidence>
<evidence type="ECO:0000259" key="8">
    <source>
        <dbReference type="Pfam" id="PF19055"/>
    </source>
</evidence>
<feature type="transmembrane region" description="Helical" evidence="6">
    <location>
        <begin position="215"/>
        <end position="236"/>
    </location>
</feature>
<dbReference type="GO" id="GO:0140359">
    <property type="term" value="F:ABC-type transporter activity"/>
    <property type="evidence" value="ECO:0007669"/>
    <property type="project" value="InterPro"/>
</dbReference>
<dbReference type="InterPro" id="IPR050352">
    <property type="entry name" value="ABCG_transporters"/>
</dbReference>
<protein>
    <recommendedName>
        <fullName evidence="11">White protein</fullName>
    </recommendedName>
</protein>
<proteinExistence type="predicted"/>
<dbReference type="AlphaFoldDB" id="A0AAV8VJD6"/>
<keyword evidence="3 6" id="KW-0812">Transmembrane</keyword>
<dbReference type="Gene3D" id="3.40.50.300">
    <property type="entry name" value="P-loop containing nucleotide triphosphate hydrolases"/>
    <property type="match status" value="1"/>
</dbReference>
<feature type="transmembrane region" description="Helical" evidence="6">
    <location>
        <begin position="445"/>
        <end position="465"/>
    </location>
</feature>
<feature type="transmembrane region" description="Helical" evidence="6">
    <location>
        <begin position="293"/>
        <end position="319"/>
    </location>
</feature>
<dbReference type="SUPFAM" id="SSF52540">
    <property type="entry name" value="P-loop containing nucleoside triphosphate hydrolases"/>
    <property type="match status" value="1"/>
</dbReference>
<feature type="transmembrane region" description="Helical" evidence="6">
    <location>
        <begin position="248"/>
        <end position="272"/>
    </location>
</feature>
<evidence type="ECO:0000313" key="9">
    <source>
        <dbReference type="EMBL" id="KAJ8914462.1"/>
    </source>
</evidence>
<feature type="transmembrane region" description="Helical" evidence="6">
    <location>
        <begin position="325"/>
        <end position="354"/>
    </location>
</feature>
<evidence type="ECO:0000256" key="3">
    <source>
        <dbReference type="ARBA" id="ARBA00022692"/>
    </source>
</evidence>
<dbReference type="InterPro" id="IPR013525">
    <property type="entry name" value="ABC2_TM"/>
</dbReference>
<dbReference type="Pfam" id="PF19055">
    <property type="entry name" value="ABC2_membrane_7"/>
    <property type="match status" value="1"/>
</dbReference>
<dbReference type="InterPro" id="IPR043926">
    <property type="entry name" value="ABCG_dom"/>
</dbReference>
<dbReference type="PANTHER" id="PTHR48041:SF129">
    <property type="entry name" value="PROTEIN WHITE"/>
    <property type="match status" value="1"/>
</dbReference>
<dbReference type="EMBL" id="JANEYG010000071">
    <property type="protein sequence ID" value="KAJ8914462.1"/>
    <property type="molecule type" value="Genomic_DNA"/>
</dbReference>
<evidence type="ECO:0000256" key="4">
    <source>
        <dbReference type="ARBA" id="ARBA00022989"/>
    </source>
</evidence>
<organism evidence="9 10">
    <name type="scientific">Exocentrus adspersus</name>
    <dbReference type="NCBI Taxonomy" id="1586481"/>
    <lineage>
        <taxon>Eukaryota</taxon>
        <taxon>Metazoa</taxon>
        <taxon>Ecdysozoa</taxon>
        <taxon>Arthropoda</taxon>
        <taxon>Hexapoda</taxon>
        <taxon>Insecta</taxon>
        <taxon>Pterygota</taxon>
        <taxon>Neoptera</taxon>
        <taxon>Endopterygota</taxon>
        <taxon>Coleoptera</taxon>
        <taxon>Polyphaga</taxon>
        <taxon>Cucujiformia</taxon>
        <taxon>Chrysomeloidea</taxon>
        <taxon>Cerambycidae</taxon>
        <taxon>Lamiinae</taxon>
        <taxon>Acanthocinini</taxon>
        <taxon>Exocentrus</taxon>
    </lineage>
</organism>
<evidence type="ECO:0000256" key="5">
    <source>
        <dbReference type="ARBA" id="ARBA00023136"/>
    </source>
</evidence>